<dbReference type="InterPro" id="IPR000160">
    <property type="entry name" value="GGDEF_dom"/>
</dbReference>
<dbReference type="EC" id="2.7.7.65" evidence="2"/>
<feature type="transmembrane region" description="Helical" evidence="3">
    <location>
        <begin position="26"/>
        <end position="49"/>
    </location>
</feature>
<dbReference type="CDD" id="cd01949">
    <property type="entry name" value="GGDEF"/>
    <property type="match status" value="1"/>
</dbReference>
<dbReference type="GO" id="GO:0043709">
    <property type="term" value="P:cell adhesion involved in single-species biofilm formation"/>
    <property type="evidence" value="ECO:0007669"/>
    <property type="project" value="TreeGrafter"/>
</dbReference>
<dbReference type="SMART" id="SM00267">
    <property type="entry name" value="GGDEF"/>
    <property type="match status" value="1"/>
</dbReference>
<organism evidence="5 6">
    <name type="scientific">Solimonas marina</name>
    <dbReference type="NCBI Taxonomy" id="2714601"/>
    <lineage>
        <taxon>Bacteria</taxon>
        <taxon>Pseudomonadati</taxon>
        <taxon>Pseudomonadota</taxon>
        <taxon>Gammaproteobacteria</taxon>
        <taxon>Nevskiales</taxon>
        <taxon>Nevskiaceae</taxon>
        <taxon>Solimonas</taxon>
    </lineage>
</organism>
<dbReference type="InterPro" id="IPR029787">
    <property type="entry name" value="Nucleotide_cyclase"/>
</dbReference>
<evidence type="ECO:0000313" key="5">
    <source>
        <dbReference type="EMBL" id="NKF21028.1"/>
    </source>
</evidence>
<dbReference type="GO" id="GO:1902201">
    <property type="term" value="P:negative regulation of bacterial-type flagellum-dependent cell motility"/>
    <property type="evidence" value="ECO:0007669"/>
    <property type="project" value="TreeGrafter"/>
</dbReference>
<dbReference type="Proteomes" id="UP000653472">
    <property type="component" value="Unassembled WGS sequence"/>
</dbReference>
<feature type="domain" description="GGDEF" evidence="4">
    <location>
        <begin position="235"/>
        <end position="367"/>
    </location>
</feature>
<evidence type="ECO:0000259" key="4">
    <source>
        <dbReference type="PROSITE" id="PS50887"/>
    </source>
</evidence>
<feature type="transmembrane region" description="Helical" evidence="3">
    <location>
        <begin position="132"/>
        <end position="150"/>
    </location>
</feature>
<feature type="transmembrane region" description="Helical" evidence="3">
    <location>
        <begin position="55"/>
        <end position="73"/>
    </location>
</feature>
<accession>A0A969W6V2</accession>
<reference evidence="5" key="1">
    <citation type="submission" date="2020-03" db="EMBL/GenBank/DDBJ databases">
        <title>Solimonas marina sp. nov., isolated from deep seawater of the Pacific Ocean.</title>
        <authorList>
            <person name="Liu X."/>
            <person name="Lai Q."/>
            <person name="Sun F."/>
            <person name="Gai Y."/>
            <person name="Li G."/>
            <person name="Shao Z."/>
        </authorList>
    </citation>
    <scope>NUCLEOTIDE SEQUENCE</scope>
    <source>
        <strain evidence="5">C16B3</strain>
    </source>
</reference>
<dbReference type="InterPro" id="IPR043128">
    <property type="entry name" value="Rev_trsase/Diguanyl_cyclase"/>
</dbReference>
<dbReference type="GO" id="GO:0005886">
    <property type="term" value="C:plasma membrane"/>
    <property type="evidence" value="ECO:0007669"/>
    <property type="project" value="TreeGrafter"/>
</dbReference>
<dbReference type="InterPro" id="IPR050469">
    <property type="entry name" value="Diguanylate_Cyclase"/>
</dbReference>
<gene>
    <name evidence="5" type="ORF">G7Y82_01785</name>
</gene>
<proteinExistence type="predicted"/>
<dbReference type="Gene3D" id="3.30.70.270">
    <property type="match status" value="1"/>
</dbReference>
<evidence type="ECO:0000256" key="1">
    <source>
        <dbReference type="ARBA" id="ARBA00001946"/>
    </source>
</evidence>
<dbReference type="NCBIfam" id="TIGR00254">
    <property type="entry name" value="GGDEF"/>
    <property type="match status" value="1"/>
</dbReference>
<dbReference type="EMBL" id="JAAVXB010000001">
    <property type="protein sequence ID" value="NKF21028.1"/>
    <property type="molecule type" value="Genomic_DNA"/>
</dbReference>
<evidence type="ECO:0000256" key="3">
    <source>
        <dbReference type="SAM" id="Phobius"/>
    </source>
</evidence>
<dbReference type="PANTHER" id="PTHR45138:SF24">
    <property type="entry name" value="DIGUANYLATE CYCLASE DGCC-RELATED"/>
    <property type="match status" value="1"/>
</dbReference>
<dbReference type="AlphaFoldDB" id="A0A969W6V2"/>
<sequence>MNQLEAVVGGATIPTAAPSKRRPWRLLGHIAASVSVDVVLLAAFAHAGIVSAVVPVLYALVTGCSILVFYILLRSDWSQRRRDPALTRSQLLVSSLTVMGFSLYCEPLAFYFLMLLFMAFSFAALRLRLKQMLTSFVLVMLVGTIDRLWLGTHLEIPGATPTEQLLGWLAFASVLLRCCMIGWYGNRLRRTLHQRNRELADASQQIQYLALHDSLTGTLRRTPVWNLIERQCGLNIFSVAMLDLDHFKQINDRYGHAIGDDVLRRFAETVRDVIRPGDVVGRYGGEEFLLLLPGANADAALAITDRVRRAVARHDWARLAEGLCVTVSIGIAGAALGESARSMVDRADQALYAAKRHGRNRVLLYRSPTQFEGPAGDSVGE</sequence>
<comment type="cofactor">
    <cofactor evidence="1">
        <name>Mg(2+)</name>
        <dbReference type="ChEBI" id="CHEBI:18420"/>
    </cofactor>
</comment>
<feature type="transmembrane region" description="Helical" evidence="3">
    <location>
        <begin position="165"/>
        <end position="185"/>
    </location>
</feature>
<evidence type="ECO:0000313" key="6">
    <source>
        <dbReference type="Proteomes" id="UP000653472"/>
    </source>
</evidence>
<keyword evidence="3" id="KW-1133">Transmembrane helix</keyword>
<name>A0A969W6V2_9GAMM</name>
<comment type="caution">
    <text evidence="5">The sequence shown here is derived from an EMBL/GenBank/DDBJ whole genome shotgun (WGS) entry which is preliminary data.</text>
</comment>
<dbReference type="FunFam" id="3.30.70.270:FF:000001">
    <property type="entry name" value="Diguanylate cyclase domain protein"/>
    <property type="match status" value="1"/>
</dbReference>
<keyword evidence="3" id="KW-0472">Membrane</keyword>
<feature type="transmembrane region" description="Helical" evidence="3">
    <location>
        <begin position="108"/>
        <end position="125"/>
    </location>
</feature>
<dbReference type="Pfam" id="PF00990">
    <property type="entry name" value="GGDEF"/>
    <property type="match status" value="1"/>
</dbReference>
<feature type="transmembrane region" description="Helical" evidence="3">
    <location>
        <begin position="85"/>
        <end position="102"/>
    </location>
</feature>
<dbReference type="GO" id="GO:0052621">
    <property type="term" value="F:diguanylate cyclase activity"/>
    <property type="evidence" value="ECO:0007669"/>
    <property type="project" value="UniProtKB-EC"/>
</dbReference>
<dbReference type="RefSeq" id="WP_168146272.1">
    <property type="nucleotide sequence ID" value="NZ_JAAVXB010000001.1"/>
</dbReference>
<dbReference type="PROSITE" id="PS50887">
    <property type="entry name" value="GGDEF"/>
    <property type="match status" value="1"/>
</dbReference>
<dbReference type="PANTHER" id="PTHR45138">
    <property type="entry name" value="REGULATORY COMPONENTS OF SENSORY TRANSDUCTION SYSTEM"/>
    <property type="match status" value="1"/>
</dbReference>
<evidence type="ECO:0000256" key="2">
    <source>
        <dbReference type="ARBA" id="ARBA00012528"/>
    </source>
</evidence>
<keyword evidence="3" id="KW-0812">Transmembrane</keyword>
<keyword evidence="6" id="KW-1185">Reference proteome</keyword>
<dbReference type="SUPFAM" id="SSF55073">
    <property type="entry name" value="Nucleotide cyclase"/>
    <property type="match status" value="1"/>
</dbReference>
<protein>
    <recommendedName>
        <fullName evidence="2">diguanylate cyclase</fullName>
        <ecNumber evidence="2">2.7.7.65</ecNumber>
    </recommendedName>
</protein>